<keyword evidence="3 4" id="KW-0808">Transferase</keyword>
<evidence type="ECO:0000256" key="3">
    <source>
        <dbReference type="ARBA" id="ARBA00022679"/>
    </source>
</evidence>
<proteinExistence type="inferred from homology"/>
<keyword evidence="5" id="KW-0732">Signal</keyword>
<evidence type="ECO:0000313" key="6">
    <source>
        <dbReference type="Proteomes" id="UP000192223"/>
    </source>
</evidence>
<dbReference type="FunCoup" id="A0A7F5RJM9">
    <property type="interactions" value="180"/>
</dbReference>
<dbReference type="CDD" id="cd03784">
    <property type="entry name" value="GT1_Gtf-like"/>
    <property type="match status" value="1"/>
</dbReference>
<organism evidence="6 7">
    <name type="scientific">Agrilus planipennis</name>
    <name type="common">Emerald ash borer</name>
    <name type="synonym">Agrilus marcopoli</name>
    <dbReference type="NCBI Taxonomy" id="224129"/>
    <lineage>
        <taxon>Eukaryota</taxon>
        <taxon>Metazoa</taxon>
        <taxon>Ecdysozoa</taxon>
        <taxon>Arthropoda</taxon>
        <taxon>Hexapoda</taxon>
        <taxon>Insecta</taxon>
        <taxon>Pterygota</taxon>
        <taxon>Neoptera</taxon>
        <taxon>Endopterygota</taxon>
        <taxon>Coleoptera</taxon>
        <taxon>Polyphaga</taxon>
        <taxon>Elateriformia</taxon>
        <taxon>Buprestoidea</taxon>
        <taxon>Buprestidae</taxon>
        <taxon>Agrilinae</taxon>
        <taxon>Agrilus</taxon>
    </lineage>
</organism>
<dbReference type="Gene3D" id="3.40.50.2000">
    <property type="entry name" value="Glycogen Phosphorylase B"/>
    <property type="match status" value="2"/>
</dbReference>
<dbReference type="GeneID" id="108733258"/>
<dbReference type="KEGG" id="apln:108733258"/>
<comment type="similarity">
    <text evidence="1 4">Belongs to the UDP-glycosyltransferase family.</text>
</comment>
<dbReference type="SUPFAM" id="SSF53756">
    <property type="entry name" value="UDP-Glycosyltransferase/glycogen phosphorylase"/>
    <property type="match status" value="1"/>
</dbReference>
<comment type="catalytic activity">
    <reaction evidence="5">
        <text>glucuronate acceptor + UDP-alpha-D-glucuronate = acceptor beta-D-glucuronoside + UDP + H(+)</text>
        <dbReference type="Rhea" id="RHEA:21032"/>
        <dbReference type="ChEBI" id="CHEBI:15378"/>
        <dbReference type="ChEBI" id="CHEBI:58052"/>
        <dbReference type="ChEBI" id="CHEBI:58223"/>
        <dbReference type="ChEBI" id="CHEBI:132367"/>
        <dbReference type="ChEBI" id="CHEBI:132368"/>
        <dbReference type="EC" id="2.4.1.17"/>
    </reaction>
</comment>
<dbReference type="InterPro" id="IPR035595">
    <property type="entry name" value="UDP_glycos_trans_CS"/>
</dbReference>
<dbReference type="Pfam" id="PF00201">
    <property type="entry name" value="UDPGT"/>
    <property type="match status" value="1"/>
</dbReference>
<dbReference type="Proteomes" id="UP000192223">
    <property type="component" value="Unplaced"/>
</dbReference>
<gene>
    <name evidence="7" type="primary">LOC108733258</name>
</gene>
<keyword evidence="2 4" id="KW-0328">Glycosyltransferase</keyword>
<accession>A0A7F5RJM9</accession>
<evidence type="ECO:0000256" key="5">
    <source>
        <dbReference type="RuleBase" id="RU362059"/>
    </source>
</evidence>
<dbReference type="GO" id="GO:0015020">
    <property type="term" value="F:glucuronosyltransferase activity"/>
    <property type="evidence" value="ECO:0007669"/>
    <property type="project" value="UniProtKB-EC"/>
</dbReference>
<dbReference type="EC" id="2.4.1.17" evidence="5"/>
<dbReference type="InterPro" id="IPR002213">
    <property type="entry name" value="UDP_glucos_trans"/>
</dbReference>
<dbReference type="PANTHER" id="PTHR48043">
    <property type="entry name" value="EG:EG0003.4 PROTEIN-RELATED"/>
    <property type="match status" value="1"/>
</dbReference>
<name>A0A7F5RJM9_AGRPL</name>
<dbReference type="PROSITE" id="PS00375">
    <property type="entry name" value="UDPGT"/>
    <property type="match status" value="1"/>
</dbReference>
<dbReference type="GO" id="GO:0016020">
    <property type="term" value="C:membrane"/>
    <property type="evidence" value="ECO:0007669"/>
    <property type="project" value="UniProtKB-SubCell"/>
</dbReference>
<evidence type="ECO:0000256" key="1">
    <source>
        <dbReference type="ARBA" id="ARBA00009995"/>
    </source>
</evidence>
<feature type="chain" id="PRO_5029038028" description="UDP-glucuronosyltransferase" evidence="5">
    <location>
        <begin position="20"/>
        <end position="477"/>
    </location>
</feature>
<protein>
    <recommendedName>
        <fullName evidence="5">UDP-glucuronosyltransferase</fullName>
        <ecNumber evidence="5">2.4.1.17</ecNumber>
    </recommendedName>
</protein>
<evidence type="ECO:0000313" key="7">
    <source>
        <dbReference type="RefSeq" id="XP_025836075.1"/>
    </source>
</evidence>
<dbReference type="RefSeq" id="XP_025836075.1">
    <property type="nucleotide sequence ID" value="XM_025980290.1"/>
</dbReference>
<dbReference type="OrthoDB" id="5835829at2759"/>
<dbReference type="AlphaFoldDB" id="A0A7F5RJM9"/>
<reference evidence="7" key="1">
    <citation type="submission" date="2025-08" db="UniProtKB">
        <authorList>
            <consortium name="RefSeq"/>
        </authorList>
    </citation>
    <scope>IDENTIFICATION</scope>
    <source>
        <tissue evidence="7">Entire body</tissue>
    </source>
</reference>
<sequence length="477" mass="54501">MSNFIFLICSLLSLNLGNGYRILVLFPFQGRSHFIIVEPLLKELAARGHNVDVFGHFPQKEKIPRYNDLSIAGTLPILLGTFKIDEMESNTNFFSWFHMTLSKFGLKYCENAFNTTVAKDIRDSKVKYDLIITQIFLNDCMYGFAHHFQAPVVAVSTSTDVPWGGSRIGSPANPSYIPIFFSTNAGKMDLARRFWNTIYYVGTYAIYNMYAMHHGNEMMQEFFGYRMPHLNQLIYNYTSLILSNTHFSTNYVSPKPPNLIEVAGMHILPPKPLPKNIKNELEMEIGTKYKGVIYLSFGSLIAVESVNWNALNAFCGAFAQLPYKVLWKADVEKLPKNLTIPSNVHFEKWMPQRDILCHPNVKVFISHGGLMGTLESIHCGVPTVGFPVFADQELNIENSKIRGFALRLDFKDVTTETFFYTLKELLENPKYKKNVEKYSTLFSDRPQPPLETAVYWTEYVMKYKGAPQLQSVSVELP</sequence>
<evidence type="ECO:0000256" key="4">
    <source>
        <dbReference type="RuleBase" id="RU003718"/>
    </source>
</evidence>
<dbReference type="PANTHER" id="PTHR48043:SF145">
    <property type="entry name" value="FI06409P-RELATED"/>
    <property type="match status" value="1"/>
</dbReference>
<dbReference type="FunFam" id="3.40.50.2000:FF:000189">
    <property type="entry name" value="UDP-glucuronosyltransferase 2B14-like Protein"/>
    <property type="match status" value="1"/>
</dbReference>
<dbReference type="InterPro" id="IPR050271">
    <property type="entry name" value="UDP-glycosyltransferase"/>
</dbReference>
<evidence type="ECO:0000256" key="2">
    <source>
        <dbReference type="ARBA" id="ARBA00022676"/>
    </source>
</evidence>
<dbReference type="InParanoid" id="A0A7F5RJM9"/>
<feature type="signal peptide" evidence="5">
    <location>
        <begin position="1"/>
        <end position="19"/>
    </location>
</feature>
<comment type="subcellular location">
    <subcellularLocation>
        <location evidence="5">Membrane</location>
        <topology evidence="5">Single-pass membrane protein</topology>
    </subcellularLocation>
</comment>
<keyword evidence="6" id="KW-1185">Reference proteome</keyword>